<feature type="domain" description="ERV/ALR sulfhydryl oxidase" evidence="12">
    <location>
        <begin position="407"/>
        <end position="516"/>
    </location>
</feature>
<dbReference type="OrthoDB" id="59470at2759"/>
<dbReference type="InterPro" id="IPR036249">
    <property type="entry name" value="Thioredoxin-like_sf"/>
</dbReference>
<dbReference type="GO" id="GO:0006457">
    <property type="term" value="P:protein folding"/>
    <property type="evidence" value="ECO:0007669"/>
    <property type="project" value="TreeGrafter"/>
</dbReference>
<dbReference type="PANTHER" id="PTHR22897:SF8">
    <property type="entry name" value="SULFHYDRYL OXIDASE"/>
    <property type="match status" value="1"/>
</dbReference>
<dbReference type="PROSITE" id="PS51324">
    <property type="entry name" value="ERV_ALR"/>
    <property type="match status" value="1"/>
</dbReference>
<sequence>MRLLAVFLAFFISLIQCSKYHPGLYGNYENILVSLNNENYKQILFNQTSDILYFVEFYAHWCGSCKRYAPKWIDLAQQTINWHKKIIKFAVLNCGDPLNGQTCGEFNIEMYPTVRLFPLRANFSPPLHNAIEFDPEEKDLFIPKIINYIEEVEDKPTNWPSLEPYRSSNLNELFINSNFDQKIAFLIVEKEEESLIGREVILDLSDQNVTIRRTTPKVNPKLLENFDLNLERLPSVLVIQNNGQEKFSYISIDLKNKSSQANGDYRKVMYDEIRRYLHIVPDFESSTLVKNFTSNLESFTNQNNNLTKASMNMRDLETGLSTILRYEIPHFNVIQGDEFVVLKNWIHVLSKFFPGRQEVRNYLGNLNTKLHKSEKITKNEWLKMVNENQTSDSFLPEKSEWVHCKGSKPDFRGFPCSLWTLFHTLTISQIEYENSKTKPFDENFNVLEVFESIRTFVKFFFRCSECSKNFQKETYDYLEHLKQPHDAVLYLWKVHNRVNKRLADDITTDPAHPKIQFPSRELCSVCYNETGEFREDEVFKFLSNFYSGSKMVQALEKFSISKNNFQELKSENELILNHENSSKKNHSTYSMYLILLAISVVGLQQL</sequence>
<evidence type="ECO:0000256" key="2">
    <source>
        <dbReference type="ARBA" id="ARBA00006041"/>
    </source>
</evidence>
<evidence type="ECO:0000256" key="9">
    <source>
        <dbReference type="ARBA" id="ARBA00048864"/>
    </source>
</evidence>
<evidence type="ECO:0000256" key="1">
    <source>
        <dbReference type="ARBA" id="ARBA00001974"/>
    </source>
</evidence>
<dbReference type="InterPro" id="IPR017937">
    <property type="entry name" value="Thioredoxin_CS"/>
</dbReference>
<evidence type="ECO:0000256" key="8">
    <source>
        <dbReference type="ARBA" id="ARBA00023180"/>
    </source>
</evidence>
<feature type="domain" description="Thioredoxin" evidence="13">
    <location>
        <begin position="24"/>
        <end position="210"/>
    </location>
</feature>
<dbReference type="InterPro" id="IPR042568">
    <property type="entry name" value="QSOX_FAD-bd_sf"/>
</dbReference>
<comment type="caution">
    <text evidence="14">The sequence shown here is derived from an EMBL/GenBank/DDBJ whole genome shotgun (WGS) entry which is preliminary data.</text>
</comment>
<organism evidence="14 15">
    <name type="scientific">Brachionus calyciflorus</name>
    <dbReference type="NCBI Taxonomy" id="104777"/>
    <lineage>
        <taxon>Eukaryota</taxon>
        <taxon>Metazoa</taxon>
        <taxon>Spiralia</taxon>
        <taxon>Gnathifera</taxon>
        <taxon>Rotifera</taxon>
        <taxon>Eurotatoria</taxon>
        <taxon>Monogononta</taxon>
        <taxon>Pseudotrocha</taxon>
        <taxon>Ploima</taxon>
        <taxon>Brachionidae</taxon>
        <taxon>Brachionus</taxon>
    </lineage>
</organism>
<dbReference type="PROSITE" id="PS00194">
    <property type="entry name" value="THIOREDOXIN_1"/>
    <property type="match status" value="1"/>
</dbReference>
<comment type="cofactor">
    <cofactor evidence="1 10">
        <name>FAD</name>
        <dbReference type="ChEBI" id="CHEBI:57692"/>
    </cofactor>
</comment>
<dbReference type="FunFam" id="1.20.120.1960:FF:000001">
    <property type="entry name" value="Sulfhydryl oxidase"/>
    <property type="match status" value="1"/>
</dbReference>
<evidence type="ECO:0000259" key="13">
    <source>
        <dbReference type="PROSITE" id="PS51352"/>
    </source>
</evidence>
<dbReference type="SUPFAM" id="SSF52833">
    <property type="entry name" value="Thioredoxin-like"/>
    <property type="match status" value="1"/>
</dbReference>
<comment type="function">
    <text evidence="10">Catalyzes the oxidation of sulfhydryl groups in peptide and protein thiols to disulfides with the reduction of oxygen to hydrogen peroxide.</text>
</comment>
<dbReference type="PANTHER" id="PTHR22897">
    <property type="entry name" value="QUIESCIN Q6-RELATED SULFHYDRYL OXIDASE"/>
    <property type="match status" value="1"/>
</dbReference>
<evidence type="ECO:0000256" key="11">
    <source>
        <dbReference type="SAM" id="SignalP"/>
    </source>
</evidence>
<keyword evidence="4 11" id="KW-0732">Signal</keyword>
<feature type="signal peptide" evidence="11">
    <location>
        <begin position="1"/>
        <end position="17"/>
    </location>
</feature>
<dbReference type="Pfam" id="PF04777">
    <property type="entry name" value="Evr1_Alr"/>
    <property type="match status" value="1"/>
</dbReference>
<dbReference type="Pfam" id="PF18371">
    <property type="entry name" value="FAD_SOX"/>
    <property type="match status" value="1"/>
</dbReference>
<dbReference type="GO" id="GO:0005615">
    <property type="term" value="C:extracellular space"/>
    <property type="evidence" value="ECO:0007669"/>
    <property type="project" value="TreeGrafter"/>
</dbReference>
<dbReference type="Pfam" id="PF18108">
    <property type="entry name" value="QSOX_Trx1"/>
    <property type="match status" value="1"/>
</dbReference>
<evidence type="ECO:0000259" key="12">
    <source>
        <dbReference type="PROSITE" id="PS51324"/>
    </source>
</evidence>
<dbReference type="InterPro" id="IPR041269">
    <property type="entry name" value="QSOX_Trx1"/>
</dbReference>
<evidence type="ECO:0000256" key="4">
    <source>
        <dbReference type="ARBA" id="ARBA00022729"/>
    </source>
</evidence>
<keyword evidence="15" id="KW-1185">Reference proteome</keyword>
<comment type="similarity">
    <text evidence="2 10">Belongs to the quiescin-sulfhydryl oxidase (QSOX) family.</text>
</comment>
<evidence type="ECO:0000256" key="3">
    <source>
        <dbReference type="ARBA" id="ARBA00022630"/>
    </source>
</evidence>
<dbReference type="EMBL" id="CAJNOC010000276">
    <property type="protein sequence ID" value="CAF0737453.1"/>
    <property type="molecule type" value="Genomic_DNA"/>
</dbReference>
<dbReference type="Gene3D" id="3.40.30.10">
    <property type="entry name" value="Glutaredoxin"/>
    <property type="match status" value="2"/>
</dbReference>
<comment type="catalytic activity">
    <reaction evidence="9 10">
        <text>2 R'C(R)SH + O2 = R'C(R)S-S(R)CR' + H2O2</text>
        <dbReference type="Rhea" id="RHEA:17357"/>
        <dbReference type="ChEBI" id="CHEBI:15379"/>
        <dbReference type="ChEBI" id="CHEBI:16240"/>
        <dbReference type="ChEBI" id="CHEBI:16520"/>
        <dbReference type="ChEBI" id="CHEBI:17412"/>
        <dbReference type="EC" id="1.8.3.2"/>
    </reaction>
</comment>
<evidence type="ECO:0000256" key="6">
    <source>
        <dbReference type="ARBA" id="ARBA00023002"/>
    </source>
</evidence>
<dbReference type="Gene3D" id="1.20.120.1960">
    <property type="entry name" value="QSOX sulfhydryl oxidase domain"/>
    <property type="match status" value="1"/>
</dbReference>
<dbReference type="Gene3D" id="1.20.120.310">
    <property type="entry name" value="ERV/ALR sulfhydryl oxidase domain"/>
    <property type="match status" value="1"/>
</dbReference>
<protein>
    <recommendedName>
        <fullName evidence="10">Sulfhydryl oxidase</fullName>
        <ecNumber evidence="10">1.8.3.2</ecNumber>
    </recommendedName>
</protein>
<dbReference type="InterPro" id="IPR013766">
    <property type="entry name" value="Thioredoxin_domain"/>
</dbReference>
<keyword evidence="5 10" id="KW-0274">FAD</keyword>
<evidence type="ECO:0000313" key="15">
    <source>
        <dbReference type="Proteomes" id="UP000663879"/>
    </source>
</evidence>
<keyword evidence="8" id="KW-0325">Glycoprotein</keyword>
<dbReference type="EC" id="1.8.3.2" evidence="10"/>
<dbReference type="SUPFAM" id="SSF69000">
    <property type="entry name" value="FAD-dependent thiol oxidase"/>
    <property type="match status" value="1"/>
</dbReference>
<feature type="chain" id="PRO_5032414661" description="Sulfhydryl oxidase" evidence="11">
    <location>
        <begin position="18"/>
        <end position="606"/>
    </location>
</feature>
<accession>A0A813NED4</accession>
<name>A0A813NED4_9BILA</name>
<evidence type="ECO:0000256" key="5">
    <source>
        <dbReference type="ARBA" id="ARBA00022827"/>
    </source>
</evidence>
<dbReference type="AlphaFoldDB" id="A0A813NED4"/>
<keyword evidence="6 10" id="KW-0560">Oxidoreductase</keyword>
<evidence type="ECO:0000313" key="14">
    <source>
        <dbReference type="EMBL" id="CAF0737453.1"/>
    </source>
</evidence>
<proteinExistence type="inferred from homology"/>
<dbReference type="InterPro" id="IPR017905">
    <property type="entry name" value="ERV/ALR_sulphydryl_oxidase"/>
</dbReference>
<dbReference type="PROSITE" id="PS51352">
    <property type="entry name" value="THIOREDOXIN_2"/>
    <property type="match status" value="1"/>
</dbReference>
<evidence type="ECO:0000256" key="10">
    <source>
        <dbReference type="RuleBase" id="RU371123"/>
    </source>
</evidence>
<dbReference type="InterPro" id="IPR040986">
    <property type="entry name" value="QSOX_FAD-bd_dom"/>
</dbReference>
<gene>
    <name evidence="14" type="ORF">OXX778_LOCUS3206</name>
</gene>
<dbReference type="Proteomes" id="UP000663879">
    <property type="component" value="Unassembled WGS sequence"/>
</dbReference>
<evidence type="ECO:0000256" key="7">
    <source>
        <dbReference type="ARBA" id="ARBA00023157"/>
    </source>
</evidence>
<keyword evidence="7" id="KW-1015">Disulfide bond</keyword>
<keyword evidence="3 10" id="KW-0285">Flavoprotein</keyword>
<dbReference type="GO" id="GO:0016971">
    <property type="term" value="F:flavin-dependent sulfhydryl oxidase activity"/>
    <property type="evidence" value="ECO:0007669"/>
    <property type="project" value="InterPro"/>
</dbReference>
<dbReference type="GO" id="GO:0000139">
    <property type="term" value="C:Golgi membrane"/>
    <property type="evidence" value="ECO:0007669"/>
    <property type="project" value="TreeGrafter"/>
</dbReference>
<dbReference type="GO" id="GO:0003756">
    <property type="term" value="F:protein disulfide isomerase activity"/>
    <property type="evidence" value="ECO:0007669"/>
    <property type="project" value="TreeGrafter"/>
</dbReference>
<dbReference type="InterPro" id="IPR039798">
    <property type="entry name" value="Sulfhydryl_oxidase"/>
</dbReference>
<reference evidence="14" key="1">
    <citation type="submission" date="2021-02" db="EMBL/GenBank/DDBJ databases">
        <authorList>
            <person name="Nowell W R."/>
        </authorList>
    </citation>
    <scope>NUCLEOTIDE SEQUENCE</scope>
    <source>
        <strain evidence="14">Ploen Becks lab</strain>
    </source>
</reference>
<dbReference type="Pfam" id="PF00085">
    <property type="entry name" value="Thioredoxin"/>
    <property type="match status" value="1"/>
</dbReference>
<dbReference type="InterPro" id="IPR036774">
    <property type="entry name" value="ERV/ALR_sulphydryl_oxid_sf"/>
</dbReference>